<dbReference type="InterPro" id="IPR000064">
    <property type="entry name" value="NLP_P60_dom"/>
</dbReference>
<dbReference type="AlphaFoldDB" id="A0A1H1P8V5"/>
<gene>
    <name evidence="7" type="ORF">SAMN05216198_1119</name>
</gene>
<dbReference type="PROSITE" id="PS51257">
    <property type="entry name" value="PROKAR_LIPOPROTEIN"/>
    <property type="match status" value="1"/>
</dbReference>
<feature type="chain" id="PRO_5009256291" evidence="5">
    <location>
        <begin position="22"/>
        <end position="166"/>
    </location>
</feature>
<organism evidence="7 8">
    <name type="scientific">Halopseudomonas litoralis</name>
    <dbReference type="NCBI Taxonomy" id="797277"/>
    <lineage>
        <taxon>Bacteria</taxon>
        <taxon>Pseudomonadati</taxon>
        <taxon>Pseudomonadota</taxon>
        <taxon>Gammaproteobacteria</taxon>
        <taxon>Pseudomonadales</taxon>
        <taxon>Pseudomonadaceae</taxon>
        <taxon>Halopseudomonas</taxon>
    </lineage>
</organism>
<keyword evidence="5" id="KW-0732">Signal</keyword>
<dbReference type="InterPro" id="IPR051202">
    <property type="entry name" value="Peptidase_C40"/>
</dbReference>
<dbReference type="InterPro" id="IPR038765">
    <property type="entry name" value="Papain-like_cys_pep_sf"/>
</dbReference>
<feature type="signal peptide" evidence="5">
    <location>
        <begin position="1"/>
        <end position="21"/>
    </location>
</feature>
<dbReference type="Proteomes" id="UP000243426">
    <property type="component" value="Chromosome I"/>
</dbReference>
<dbReference type="GO" id="GO:0008234">
    <property type="term" value="F:cysteine-type peptidase activity"/>
    <property type="evidence" value="ECO:0007669"/>
    <property type="project" value="UniProtKB-KW"/>
</dbReference>
<evidence type="ECO:0000259" key="6">
    <source>
        <dbReference type="PROSITE" id="PS51935"/>
    </source>
</evidence>
<dbReference type="Gene3D" id="3.90.1720.10">
    <property type="entry name" value="endopeptidase domain like (from Nostoc punctiforme)"/>
    <property type="match status" value="1"/>
</dbReference>
<evidence type="ECO:0000256" key="1">
    <source>
        <dbReference type="ARBA" id="ARBA00007074"/>
    </source>
</evidence>
<sequence>MRAIHLLVVLSLAVLGGCASAPQTVTPPIPSTPPPAPSASAASHDELLFHAFSLVGTPYRYGGSSPETGFDCSGLINYVYREAAGVALPRTTAGLSALPDTTPVRSLMPGDLVLFSTSGKRVDHAGIYVGDGRFLHAPSTGGRVRVDDLQASYWQRAYASARRVLN</sequence>
<evidence type="ECO:0000256" key="5">
    <source>
        <dbReference type="SAM" id="SignalP"/>
    </source>
</evidence>
<dbReference type="STRING" id="797277.SAMN05216198_1119"/>
<keyword evidence="4" id="KW-0788">Thiol protease</keyword>
<name>A0A1H1P8V5_9GAMM</name>
<comment type="similarity">
    <text evidence="1">Belongs to the peptidase C40 family.</text>
</comment>
<evidence type="ECO:0000256" key="4">
    <source>
        <dbReference type="ARBA" id="ARBA00022807"/>
    </source>
</evidence>
<evidence type="ECO:0000256" key="2">
    <source>
        <dbReference type="ARBA" id="ARBA00022670"/>
    </source>
</evidence>
<dbReference type="GO" id="GO:0006508">
    <property type="term" value="P:proteolysis"/>
    <property type="evidence" value="ECO:0007669"/>
    <property type="project" value="UniProtKB-KW"/>
</dbReference>
<reference evidence="8" key="1">
    <citation type="submission" date="2016-10" db="EMBL/GenBank/DDBJ databases">
        <authorList>
            <person name="Varghese N."/>
            <person name="Submissions S."/>
        </authorList>
    </citation>
    <scope>NUCLEOTIDE SEQUENCE [LARGE SCALE GENOMIC DNA]</scope>
    <source>
        <strain evidence="8">2SM5</strain>
    </source>
</reference>
<feature type="domain" description="NlpC/P60" evidence="6">
    <location>
        <begin position="41"/>
        <end position="165"/>
    </location>
</feature>
<dbReference type="PANTHER" id="PTHR47053">
    <property type="entry name" value="MUREIN DD-ENDOPEPTIDASE MEPH-RELATED"/>
    <property type="match status" value="1"/>
</dbReference>
<protein>
    <submittedName>
        <fullName evidence="7">Cell wall-associated hydrolase, NlpC family</fullName>
    </submittedName>
</protein>
<keyword evidence="3 7" id="KW-0378">Hydrolase</keyword>
<evidence type="ECO:0000313" key="7">
    <source>
        <dbReference type="EMBL" id="SDS07583.1"/>
    </source>
</evidence>
<dbReference type="PROSITE" id="PS51935">
    <property type="entry name" value="NLPC_P60"/>
    <property type="match status" value="1"/>
</dbReference>
<accession>A0A1H1P8V5</accession>
<dbReference type="PANTHER" id="PTHR47053:SF1">
    <property type="entry name" value="MUREIN DD-ENDOPEPTIDASE MEPH-RELATED"/>
    <property type="match status" value="1"/>
</dbReference>
<dbReference type="OrthoDB" id="9807055at2"/>
<keyword evidence="2" id="KW-0645">Protease</keyword>
<proteinExistence type="inferred from homology"/>
<dbReference type="EMBL" id="LT629748">
    <property type="protein sequence ID" value="SDS07583.1"/>
    <property type="molecule type" value="Genomic_DNA"/>
</dbReference>
<dbReference type="Pfam" id="PF00877">
    <property type="entry name" value="NLPC_P60"/>
    <property type="match status" value="1"/>
</dbReference>
<dbReference type="RefSeq" id="WP_090272422.1">
    <property type="nucleotide sequence ID" value="NZ_LT629748.1"/>
</dbReference>
<evidence type="ECO:0000256" key="3">
    <source>
        <dbReference type="ARBA" id="ARBA00022801"/>
    </source>
</evidence>
<evidence type="ECO:0000313" key="8">
    <source>
        <dbReference type="Proteomes" id="UP000243426"/>
    </source>
</evidence>
<dbReference type="SUPFAM" id="SSF54001">
    <property type="entry name" value="Cysteine proteinases"/>
    <property type="match status" value="1"/>
</dbReference>
<keyword evidence="8" id="KW-1185">Reference proteome</keyword>